<dbReference type="Proteomes" id="UP000594263">
    <property type="component" value="Unplaced"/>
</dbReference>
<accession>A0A7N0SZI7</accession>
<dbReference type="AlphaFoldDB" id="A0A7N0SZI7"/>
<organism evidence="1 2">
    <name type="scientific">Kalanchoe fedtschenkoi</name>
    <name type="common">Lavender scallops</name>
    <name type="synonym">South American air plant</name>
    <dbReference type="NCBI Taxonomy" id="63787"/>
    <lineage>
        <taxon>Eukaryota</taxon>
        <taxon>Viridiplantae</taxon>
        <taxon>Streptophyta</taxon>
        <taxon>Embryophyta</taxon>
        <taxon>Tracheophyta</taxon>
        <taxon>Spermatophyta</taxon>
        <taxon>Magnoliopsida</taxon>
        <taxon>eudicotyledons</taxon>
        <taxon>Gunneridae</taxon>
        <taxon>Pentapetalae</taxon>
        <taxon>Saxifragales</taxon>
        <taxon>Crassulaceae</taxon>
        <taxon>Kalanchoe</taxon>
    </lineage>
</organism>
<keyword evidence="2" id="KW-1185">Reference proteome</keyword>
<name>A0A7N0SZI7_KALFE</name>
<evidence type="ECO:0000313" key="2">
    <source>
        <dbReference type="Proteomes" id="UP000594263"/>
    </source>
</evidence>
<proteinExistence type="predicted"/>
<protein>
    <submittedName>
        <fullName evidence="1">Uncharacterized protein</fullName>
    </submittedName>
</protein>
<evidence type="ECO:0000313" key="1">
    <source>
        <dbReference type="EnsemblPlants" id="Kaladp0015s0161.1.v1.1.CDS.1"/>
    </source>
</evidence>
<sequence>MFDSVELLSLYSASLWTFASPLVLAMNETGFALIFKGIGCHRHHHMLMRDLYRFPHLSLANS</sequence>
<reference evidence="1" key="1">
    <citation type="submission" date="2021-01" db="UniProtKB">
        <authorList>
            <consortium name="EnsemblPlants"/>
        </authorList>
    </citation>
    <scope>IDENTIFICATION</scope>
</reference>
<dbReference type="EnsemblPlants" id="Kaladp0015s0161.1.v1.1">
    <property type="protein sequence ID" value="Kaladp0015s0161.1.v1.1.CDS.1"/>
    <property type="gene ID" value="Kaladp0015s0161.v1.1"/>
</dbReference>
<dbReference type="Gramene" id="Kaladp0015s0161.1.v1.1">
    <property type="protein sequence ID" value="Kaladp0015s0161.1.v1.1.CDS.1"/>
    <property type="gene ID" value="Kaladp0015s0161.v1.1"/>
</dbReference>